<comment type="caution">
    <text evidence="10">The sequence shown here is derived from an EMBL/GenBank/DDBJ whole genome shotgun (WGS) entry which is preliminary data.</text>
</comment>
<proteinExistence type="inferred from homology"/>
<feature type="transmembrane region" description="Helical" evidence="7">
    <location>
        <begin position="161"/>
        <end position="180"/>
    </location>
</feature>
<dbReference type="GO" id="GO:0005886">
    <property type="term" value="C:plasma membrane"/>
    <property type="evidence" value="ECO:0007669"/>
    <property type="project" value="UniProtKB-SubCell"/>
</dbReference>
<feature type="transmembrane region" description="Helical" evidence="7">
    <location>
        <begin position="311"/>
        <end position="330"/>
    </location>
</feature>
<feature type="transmembrane region" description="Helical" evidence="7">
    <location>
        <begin position="283"/>
        <end position="304"/>
    </location>
</feature>
<accession>A0AAE3JIB7</accession>
<keyword evidence="5 7" id="KW-0472">Membrane</keyword>
<evidence type="ECO:0000256" key="1">
    <source>
        <dbReference type="ARBA" id="ARBA00004651"/>
    </source>
</evidence>
<evidence type="ECO:0000256" key="6">
    <source>
        <dbReference type="ARBA" id="ARBA00034125"/>
    </source>
</evidence>
<keyword evidence="2" id="KW-1003">Cell membrane</keyword>
<keyword evidence="4 7" id="KW-1133">Transmembrane helix</keyword>
<keyword evidence="3 7" id="KW-0812">Transmembrane</keyword>
<dbReference type="PANTHER" id="PTHR34390:SF2">
    <property type="entry name" value="SUCCINATE TRANSPORTER SUBUNIT YJJP-RELATED"/>
    <property type="match status" value="1"/>
</dbReference>
<dbReference type="GO" id="GO:0022857">
    <property type="term" value="F:transmembrane transporter activity"/>
    <property type="evidence" value="ECO:0007669"/>
    <property type="project" value="InterPro"/>
</dbReference>
<dbReference type="Pfam" id="PF06738">
    <property type="entry name" value="ThrE"/>
    <property type="match status" value="1"/>
</dbReference>
<feature type="domain" description="Threonine/serine exporter-like N-terminal" evidence="8">
    <location>
        <begin position="28"/>
        <end position="269"/>
    </location>
</feature>
<feature type="transmembrane region" description="Helical" evidence="7">
    <location>
        <begin position="363"/>
        <end position="381"/>
    </location>
</feature>
<sequence>MPETTRTDTDTHSAQTDGIRTNEDRILDIALDSGLIILQSGGETYRAEETMGTVACSLGAAHASAFVTPTVVMLTCVDSRNQSRTRIERVQDRSINLGRIARVNELSHRLVDHRDRPADLRKAETVLRRIRNEPLHGKAGVIFATALSCYCFSFMFNGSPAEAACAFVIGACLRVLLFALNSLRLSSFIVTIIGGLMVSLASGLAALSALVPGAGNVSISVLMTLVPGLAIVNAIRDIISGDLVAGSARLLEAFVIASALSLGAAGGLLLIPSLPGVSDLTYLTAPPASFALAFLATAAFAWFYHITRYDILWAALFGAAGWIVYLFVSHELGNQFAGYLSGALIVGLCAEFTAVVARKPATVYIVPGIIPFVPGGGMYQTMFEVVLGHGDAAAQKAFSTLTAAASIAVGIAIASSLARLVSRFRQRKL</sequence>
<dbReference type="GO" id="GO:0015744">
    <property type="term" value="P:succinate transport"/>
    <property type="evidence" value="ECO:0007669"/>
    <property type="project" value="TreeGrafter"/>
</dbReference>
<evidence type="ECO:0000256" key="7">
    <source>
        <dbReference type="SAM" id="Phobius"/>
    </source>
</evidence>
<feature type="domain" description="Threonine/Serine exporter ThrE" evidence="9">
    <location>
        <begin position="290"/>
        <end position="416"/>
    </location>
</feature>
<evidence type="ECO:0000256" key="2">
    <source>
        <dbReference type="ARBA" id="ARBA00022475"/>
    </source>
</evidence>
<evidence type="ECO:0000256" key="3">
    <source>
        <dbReference type="ARBA" id="ARBA00022692"/>
    </source>
</evidence>
<dbReference type="InterPro" id="IPR024528">
    <property type="entry name" value="ThrE_2"/>
</dbReference>
<evidence type="ECO:0000259" key="9">
    <source>
        <dbReference type="Pfam" id="PF12821"/>
    </source>
</evidence>
<evidence type="ECO:0000313" key="10">
    <source>
        <dbReference type="EMBL" id="MCD1654972.1"/>
    </source>
</evidence>
<gene>
    <name evidence="10" type="ORF">K7J14_09700</name>
</gene>
<feature type="transmembrane region" description="Helical" evidence="7">
    <location>
        <begin position="217"/>
        <end position="239"/>
    </location>
</feature>
<dbReference type="AlphaFoldDB" id="A0AAE3JIB7"/>
<feature type="transmembrane region" description="Helical" evidence="7">
    <location>
        <begin position="251"/>
        <end position="271"/>
    </location>
</feature>
<feature type="transmembrane region" description="Helical" evidence="7">
    <location>
        <begin position="401"/>
        <end position="421"/>
    </location>
</feature>
<dbReference type="Proteomes" id="UP001198163">
    <property type="component" value="Unassembled WGS sequence"/>
</dbReference>
<dbReference type="InterPro" id="IPR010619">
    <property type="entry name" value="ThrE-like_N"/>
</dbReference>
<dbReference type="InterPro" id="IPR050539">
    <property type="entry name" value="ThrE_Dicarb/AminoAcid_Exp"/>
</dbReference>
<comment type="subcellular location">
    <subcellularLocation>
        <location evidence="1">Cell membrane</location>
        <topology evidence="1">Multi-pass membrane protein</topology>
    </subcellularLocation>
</comment>
<evidence type="ECO:0000313" key="11">
    <source>
        <dbReference type="Proteomes" id="UP001198163"/>
    </source>
</evidence>
<evidence type="ECO:0000256" key="5">
    <source>
        <dbReference type="ARBA" id="ARBA00023136"/>
    </source>
</evidence>
<dbReference type="Pfam" id="PF12821">
    <property type="entry name" value="ThrE_2"/>
    <property type="match status" value="1"/>
</dbReference>
<feature type="transmembrane region" description="Helical" evidence="7">
    <location>
        <begin position="336"/>
        <end position="356"/>
    </location>
</feature>
<evidence type="ECO:0000256" key="4">
    <source>
        <dbReference type="ARBA" id="ARBA00022989"/>
    </source>
</evidence>
<reference evidence="10" key="1">
    <citation type="submission" date="2021-08" db="EMBL/GenBank/DDBJ databases">
        <title>Comparative analyses of Brucepasteria parasyntrophica and Teretinema zuelzerae.</title>
        <authorList>
            <person name="Song Y."/>
            <person name="Brune A."/>
        </authorList>
    </citation>
    <scope>NUCLEOTIDE SEQUENCE</scope>
    <source>
        <strain evidence="10">DSM 1903</strain>
    </source>
</reference>
<feature type="transmembrane region" description="Helical" evidence="7">
    <location>
        <begin position="187"/>
        <end position="211"/>
    </location>
</feature>
<feature type="transmembrane region" description="Helical" evidence="7">
    <location>
        <begin position="135"/>
        <end position="155"/>
    </location>
</feature>
<keyword evidence="11" id="KW-1185">Reference proteome</keyword>
<evidence type="ECO:0000259" key="8">
    <source>
        <dbReference type="Pfam" id="PF06738"/>
    </source>
</evidence>
<dbReference type="PANTHER" id="PTHR34390">
    <property type="entry name" value="UPF0442 PROTEIN YJJB-RELATED"/>
    <property type="match status" value="1"/>
</dbReference>
<dbReference type="RefSeq" id="WP_230755678.1">
    <property type="nucleotide sequence ID" value="NZ_JAINWA010000003.1"/>
</dbReference>
<organism evidence="10 11">
    <name type="scientific">Teretinema zuelzerae</name>
    <dbReference type="NCBI Taxonomy" id="156"/>
    <lineage>
        <taxon>Bacteria</taxon>
        <taxon>Pseudomonadati</taxon>
        <taxon>Spirochaetota</taxon>
        <taxon>Spirochaetia</taxon>
        <taxon>Spirochaetales</taxon>
        <taxon>Treponemataceae</taxon>
        <taxon>Teretinema</taxon>
    </lineage>
</organism>
<dbReference type="EMBL" id="JAINWA010000003">
    <property type="protein sequence ID" value="MCD1654972.1"/>
    <property type="molecule type" value="Genomic_DNA"/>
</dbReference>
<comment type="similarity">
    <text evidence="6">Belongs to the ThrE exporter (TC 2.A.79) family.</text>
</comment>
<name>A0AAE3JIB7_9SPIR</name>
<protein>
    <submittedName>
        <fullName evidence="10">Threonine/serine exporter family protein</fullName>
    </submittedName>
</protein>